<dbReference type="Gene3D" id="1.20.140.150">
    <property type="match status" value="1"/>
</dbReference>
<gene>
    <name evidence="9" type="ORF">PEVE_00009992</name>
</gene>
<proteinExistence type="inferred from homology"/>
<evidence type="ECO:0000256" key="4">
    <source>
        <dbReference type="ARBA" id="ARBA00022989"/>
    </source>
</evidence>
<keyword evidence="8" id="KW-0732">Signal</keyword>
<evidence type="ECO:0000313" key="9">
    <source>
        <dbReference type="EMBL" id="CAH3014995.1"/>
    </source>
</evidence>
<evidence type="ECO:0000313" key="10">
    <source>
        <dbReference type="Proteomes" id="UP001159427"/>
    </source>
</evidence>
<dbReference type="PANTHER" id="PTHR22730">
    <property type="entry name" value="PROMININ PROM PROTEIN"/>
    <property type="match status" value="1"/>
</dbReference>
<reference evidence="9 10" key="1">
    <citation type="submission" date="2022-05" db="EMBL/GenBank/DDBJ databases">
        <authorList>
            <consortium name="Genoscope - CEA"/>
            <person name="William W."/>
        </authorList>
    </citation>
    <scope>NUCLEOTIDE SEQUENCE [LARGE SCALE GENOMIC DNA]</scope>
</reference>
<dbReference type="PANTHER" id="PTHR22730:SF1">
    <property type="entry name" value="PROMININ-LIKE PROTEIN"/>
    <property type="match status" value="1"/>
</dbReference>
<sequence>MSSMSSAALSTSILVLLICFVGHGSCAEPTENNGTITWNDDFQEKNEGSRLETEYDAKGLQPWYNFANSFISTVLNKDPYALALKAKAGEITSDNLKDEVILGYAIGMVICVGIGLLFCLIMPIVGLCFCCCRCCCGKCGGEMSQKDSPNNNCKRAVFGVILLMITLLMFDLIFFTKIRNVESLNRKGNRIPNRHTNSNSLMLKLNTTLLFSQEAEKLFLVDFPFVIRQLKDDLTDDNLTTLVGDPLLQELDKVSVEPIRAVKNLSEETQNMKEQLETIRSNSDNLSRLAGDLDTGLTTARNNLIEVKNNCSSLPGPPPFCNNIDTANLAADANFTNLPNISSELQRIEDVVNQDFEKSAQEGLKEVTNIPQKVINETRGTREDINQRISNASDSIQKIRNDMRKIADDDVIAKLKKYRDIDVPNVQKDAETYDKYRWIAGVALTCFLLLIVVLMALGLMCGVCGHDKEATPTVRGTVSNMGGLSLMAAAGFCFIFASLLMLLTTICFIIGAPAQVVCSSALSGELYEKVIDNPSFWGTDGNPLSKAIFQDSNIQFEIGSFIDNCRQNMPLYKAAPFDLAFNVTKKLDIEELLGNQSTQEFEKLSIDLSDVNILSNETRKSLQDLGQSGVDEIDFDAFLNETTKGITAVNLTEFAKNVSDLATKFQTEGIRLSGNDQAKAFELGNRSQAIAQNLHHLHTNTVVVMEAQSDALDVNVKELRTIGSNLELRANDTLEKAEEAEIYLHTQSSVNMNRIVKSYTDRVLGWGYQFTDHVLDVVNNKLAKCKPVTNIYDAALVVVCKQALYPFNGFWFSIGYCLFFFIPAIIFCVKLAKHYRRMDYESDFDQGWDA</sequence>
<dbReference type="Pfam" id="PF05478">
    <property type="entry name" value="Prominin"/>
    <property type="match status" value="1"/>
</dbReference>
<feature type="transmembrane region" description="Helical" evidence="7">
    <location>
        <begin position="102"/>
        <end position="135"/>
    </location>
</feature>
<comment type="similarity">
    <text evidence="2">Belongs to the prominin family.</text>
</comment>
<keyword evidence="10" id="KW-1185">Reference proteome</keyword>
<evidence type="ECO:0000256" key="3">
    <source>
        <dbReference type="ARBA" id="ARBA00022692"/>
    </source>
</evidence>
<feature type="transmembrane region" description="Helical" evidence="7">
    <location>
        <begin position="438"/>
        <end position="463"/>
    </location>
</feature>
<dbReference type="Proteomes" id="UP001159427">
    <property type="component" value="Unassembled WGS sequence"/>
</dbReference>
<keyword evidence="6" id="KW-0325">Glycoprotein</keyword>
<keyword evidence="3 7" id="KW-0812">Transmembrane</keyword>
<evidence type="ECO:0000256" key="6">
    <source>
        <dbReference type="ARBA" id="ARBA00023180"/>
    </source>
</evidence>
<evidence type="ECO:0000256" key="1">
    <source>
        <dbReference type="ARBA" id="ARBA00004141"/>
    </source>
</evidence>
<feature type="signal peptide" evidence="8">
    <location>
        <begin position="1"/>
        <end position="27"/>
    </location>
</feature>
<comment type="subcellular location">
    <subcellularLocation>
        <location evidence="1">Membrane</location>
        <topology evidence="1">Multi-pass membrane protein</topology>
    </subcellularLocation>
</comment>
<keyword evidence="5 7" id="KW-0472">Membrane</keyword>
<accession>A0ABN8LLY0</accession>
<comment type="caution">
    <text evidence="9">The sequence shown here is derived from an EMBL/GenBank/DDBJ whole genome shotgun (WGS) entry which is preliminary data.</text>
</comment>
<feature type="chain" id="PRO_5046215860" evidence="8">
    <location>
        <begin position="28"/>
        <end position="850"/>
    </location>
</feature>
<evidence type="ECO:0000256" key="7">
    <source>
        <dbReference type="SAM" id="Phobius"/>
    </source>
</evidence>
<feature type="transmembrane region" description="Helical" evidence="7">
    <location>
        <begin position="156"/>
        <end position="175"/>
    </location>
</feature>
<name>A0ABN8LLY0_9CNID</name>
<evidence type="ECO:0000256" key="5">
    <source>
        <dbReference type="ARBA" id="ARBA00023136"/>
    </source>
</evidence>
<keyword evidence="4 7" id="KW-1133">Transmembrane helix</keyword>
<dbReference type="EMBL" id="CALNXI010000017">
    <property type="protein sequence ID" value="CAH3014995.1"/>
    <property type="molecule type" value="Genomic_DNA"/>
</dbReference>
<feature type="transmembrane region" description="Helical" evidence="7">
    <location>
        <begin position="484"/>
        <end position="511"/>
    </location>
</feature>
<evidence type="ECO:0000256" key="8">
    <source>
        <dbReference type="SAM" id="SignalP"/>
    </source>
</evidence>
<protein>
    <submittedName>
        <fullName evidence="9">Uncharacterized protein</fullName>
    </submittedName>
</protein>
<organism evidence="9 10">
    <name type="scientific">Porites evermanni</name>
    <dbReference type="NCBI Taxonomy" id="104178"/>
    <lineage>
        <taxon>Eukaryota</taxon>
        <taxon>Metazoa</taxon>
        <taxon>Cnidaria</taxon>
        <taxon>Anthozoa</taxon>
        <taxon>Hexacorallia</taxon>
        <taxon>Scleractinia</taxon>
        <taxon>Fungiina</taxon>
        <taxon>Poritidae</taxon>
        <taxon>Porites</taxon>
    </lineage>
</organism>
<dbReference type="InterPro" id="IPR008795">
    <property type="entry name" value="Prominin"/>
</dbReference>
<feature type="transmembrane region" description="Helical" evidence="7">
    <location>
        <begin position="810"/>
        <end position="829"/>
    </location>
</feature>
<evidence type="ECO:0000256" key="2">
    <source>
        <dbReference type="ARBA" id="ARBA00006058"/>
    </source>
</evidence>